<dbReference type="Gene3D" id="3.90.550.10">
    <property type="entry name" value="Spore Coat Polysaccharide Biosynthesis Protein SpsA, Chain A"/>
    <property type="match status" value="1"/>
</dbReference>
<evidence type="ECO:0000259" key="1">
    <source>
        <dbReference type="Pfam" id="PF00535"/>
    </source>
</evidence>
<evidence type="ECO:0000313" key="3">
    <source>
        <dbReference type="Proteomes" id="UP000238385"/>
    </source>
</evidence>
<dbReference type="InterPro" id="IPR029044">
    <property type="entry name" value="Nucleotide-diphossugar_trans"/>
</dbReference>
<dbReference type="Proteomes" id="UP000238385">
    <property type="component" value="Unassembled WGS sequence"/>
</dbReference>
<keyword evidence="3" id="KW-1185">Reference proteome</keyword>
<dbReference type="Pfam" id="PF00535">
    <property type="entry name" value="Glycos_transf_2"/>
    <property type="match status" value="1"/>
</dbReference>
<reference evidence="2 3" key="1">
    <citation type="submission" date="2018-03" db="EMBL/GenBank/DDBJ databases">
        <title>Marinobacter brunus sp. nov., a marine bacterium of Gamma-proteobacteria isolated from the surface seawater of the South China Sea.</title>
        <authorList>
            <person name="Cheng H."/>
            <person name="Wu Y.-H."/>
            <person name="Xamxidin M."/>
            <person name="Xu X.-W."/>
        </authorList>
    </citation>
    <scope>NUCLEOTIDE SEQUENCE [LARGE SCALE GENOMIC DNA]</scope>
    <source>
        <strain evidence="2 3">JCM 30472</strain>
    </source>
</reference>
<gene>
    <name evidence="2" type="ORF">C7H08_05775</name>
</gene>
<dbReference type="SUPFAM" id="SSF53448">
    <property type="entry name" value="Nucleotide-diphospho-sugar transferases"/>
    <property type="match status" value="1"/>
</dbReference>
<protein>
    <recommendedName>
        <fullName evidence="1">Glycosyltransferase 2-like domain-containing protein</fullName>
    </recommendedName>
</protein>
<name>A0A2T1KHP2_9GAMM</name>
<organism evidence="2 3">
    <name type="scientific">Marinobacter halophilus</name>
    <dbReference type="NCBI Taxonomy" id="1323740"/>
    <lineage>
        <taxon>Bacteria</taxon>
        <taxon>Pseudomonadati</taxon>
        <taxon>Pseudomonadota</taxon>
        <taxon>Gammaproteobacteria</taxon>
        <taxon>Pseudomonadales</taxon>
        <taxon>Marinobacteraceae</taxon>
        <taxon>Marinobacter</taxon>
    </lineage>
</organism>
<dbReference type="InterPro" id="IPR001173">
    <property type="entry name" value="Glyco_trans_2-like"/>
</dbReference>
<dbReference type="OrthoDB" id="8350085at2"/>
<comment type="caution">
    <text evidence="2">The sequence shown here is derived from an EMBL/GenBank/DDBJ whole genome shotgun (WGS) entry which is preliminary data.</text>
</comment>
<feature type="domain" description="Glycosyltransferase 2-like" evidence="1">
    <location>
        <begin position="5"/>
        <end position="105"/>
    </location>
</feature>
<sequence>MIDVTICIFSFNRERFLRNCVESVRTCIPSANIAIFDDDSTDPDTRSYLKEASNYCEIIAPQKVGTIKHGGLYHNMNAALELFEGSQLVCFLQDDTQVVRPVYEAEFREIDQIFEEHSQVGFIHPCFIRGIDLNRHPVTSLPGPGREFYLRQDTGQSAGIHYSDLVIFKPKRLIDAGWEFRQSEPANDKQAKALFGLMVHMWLPFAMWLPEVPAYRGKNKTLGLKLAERKKKVGFYPFRIWPQKDVVEARAQGNYQLPVAETLLQCVADTPQKPWTYNPLTGLNAFKHLNNLEVALRRWFNR</sequence>
<dbReference type="RefSeq" id="WP_106670794.1">
    <property type="nucleotide sequence ID" value="NZ_BMFE01000005.1"/>
</dbReference>
<dbReference type="CDD" id="cd00761">
    <property type="entry name" value="Glyco_tranf_GTA_type"/>
    <property type="match status" value="1"/>
</dbReference>
<dbReference type="AlphaFoldDB" id="A0A2T1KHP2"/>
<proteinExistence type="predicted"/>
<dbReference type="EMBL" id="PXNN01000009">
    <property type="protein sequence ID" value="PSF09102.1"/>
    <property type="molecule type" value="Genomic_DNA"/>
</dbReference>
<evidence type="ECO:0000313" key="2">
    <source>
        <dbReference type="EMBL" id="PSF09102.1"/>
    </source>
</evidence>
<accession>A0A2T1KHP2</accession>